<gene>
    <name evidence="2" type="ORF">PS2015_1294</name>
</gene>
<keyword evidence="1" id="KW-0732">Signal</keyword>
<dbReference type="EMBL" id="CP013189">
    <property type="protein sequence ID" value="ALO45952.1"/>
    <property type="molecule type" value="Genomic_DNA"/>
</dbReference>
<name>A0A0S2KC94_9GAMM</name>
<dbReference type="KEGG" id="pspi:PS2015_1294"/>
<accession>A0A0S2KC94</accession>
<organism evidence="2 3">
    <name type="scientific">Pseudohongiella spirulinae</name>
    <dbReference type="NCBI Taxonomy" id="1249552"/>
    <lineage>
        <taxon>Bacteria</taxon>
        <taxon>Pseudomonadati</taxon>
        <taxon>Pseudomonadota</taxon>
        <taxon>Gammaproteobacteria</taxon>
        <taxon>Pseudomonadales</taxon>
        <taxon>Pseudohongiellaceae</taxon>
        <taxon>Pseudohongiella</taxon>
    </lineage>
</organism>
<feature type="chain" id="PRO_5006601462" evidence="1">
    <location>
        <begin position="30"/>
        <end position="111"/>
    </location>
</feature>
<evidence type="ECO:0000313" key="3">
    <source>
        <dbReference type="Proteomes" id="UP000065641"/>
    </source>
</evidence>
<evidence type="ECO:0000313" key="2">
    <source>
        <dbReference type="EMBL" id="ALO45952.1"/>
    </source>
</evidence>
<protein>
    <submittedName>
        <fullName evidence="2">Uncharacterized protein</fullName>
    </submittedName>
</protein>
<dbReference type="Proteomes" id="UP000065641">
    <property type="component" value="Chromosome"/>
</dbReference>
<reference evidence="2 3" key="1">
    <citation type="submission" date="2015-11" db="EMBL/GenBank/DDBJ databases">
        <authorList>
            <person name="Zhang Y."/>
            <person name="Guo Z."/>
        </authorList>
    </citation>
    <scope>NUCLEOTIDE SEQUENCE [LARGE SCALE GENOMIC DNA]</scope>
    <source>
        <strain evidence="2 3">KCTC 32221</strain>
    </source>
</reference>
<proteinExistence type="predicted"/>
<keyword evidence="3" id="KW-1185">Reference proteome</keyword>
<sequence length="111" mass="11727" precursor="true">MTVFRTLMSTHFLLCALLLSGFPLSTASAQGQHNADKLGGWVASHASLPADMRAVLASQLIQDESDPDLAIAGQPLAPLSRSTGAAFLSGNECHIKQALTTQQARAPPFNR</sequence>
<dbReference type="AlphaFoldDB" id="A0A0S2KC94"/>
<dbReference type="RefSeq" id="WP_058021440.1">
    <property type="nucleotide sequence ID" value="NZ_CP013189.1"/>
</dbReference>
<feature type="signal peptide" evidence="1">
    <location>
        <begin position="1"/>
        <end position="29"/>
    </location>
</feature>
<evidence type="ECO:0000256" key="1">
    <source>
        <dbReference type="SAM" id="SignalP"/>
    </source>
</evidence>